<evidence type="ECO:0000313" key="3">
    <source>
        <dbReference type="Proteomes" id="UP000284763"/>
    </source>
</evidence>
<dbReference type="NCBIfam" id="TIGR04270">
    <property type="entry name" value="Rama_corrin_act"/>
    <property type="match status" value="1"/>
</dbReference>
<dbReference type="AlphaFoldDB" id="A0A3R7YJJ9"/>
<feature type="non-terminal residue" evidence="2">
    <location>
        <position position="1"/>
    </location>
</feature>
<accession>A0A3R7YJJ9</accession>
<name>A0A3R7YJJ9_9EURY</name>
<sequence length="446" mass="49045">LIEKMVVSGNPIQLSLFQDIEIRDLAYAGENMQRRLGIKHIDRSTKIYFGKDVFGNSSDLKHCKIIVLPAIKHEIGADALAMMIKTDFIDQEDVSLVTDYGTNAEMALKVGKRIITGSAAAGPSIEGQGIKCGMLASPGAISDINEENGLWRTTVLDENMNEVQGHLINPVTGEIYEMSKFKPKGITGTGVIAAISLALSMGIIKELPKLPNGKLHLGNDIWINDNDLSEAGKAIGAIRAAHLTLFIESGVKYTDLNNMYMCGASGTYVDAIKASTIGLSPNFSKKVVQFGNTSLALARDVLLGVFTLDEISYLAEKIKANHLMMALSETFKNIYSCELAYWTEGMPQEMYNTFLESYELPKLPNIAYAPIVERRVLKDIQTKSNEKVMVFDELDMVIKEEARGCIRCETCKIECPEKAIDVVESNGKLYASYKAHKCLGTSCKRC</sequence>
<organism evidence="2 3">
    <name type="scientific">Methanosalsum natronophilum</name>
    <dbReference type="NCBI Taxonomy" id="768733"/>
    <lineage>
        <taxon>Archaea</taxon>
        <taxon>Methanobacteriati</taxon>
        <taxon>Methanobacteriota</taxon>
        <taxon>Stenosarchaea group</taxon>
        <taxon>Methanomicrobia</taxon>
        <taxon>Methanosarcinales</taxon>
        <taxon>Methanosarcinaceae</taxon>
        <taxon>Methanosalsum</taxon>
    </lineage>
</organism>
<dbReference type="PANTHER" id="PTHR42895:SF1">
    <property type="entry name" value="IRON-SULFUR CLUSTER PROTEIN"/>
    <property type="match status" value="1"/>
</dbReference>
<gene>
    <name evidence="2" type="ORF">D5R95_01460</name>
</gene>
<dbReference type="InterPro" id="IPR017900">
    <property type="entry name" value="4Fe4S_Fe_S_CS"/>
</dbReference>
<evidence type="ECO:0000259" key="1">
    <source>
        <dbReference type="PROSITE" id="PS51379"/>
    </source>
</evidence>
<reference evidence="2 3" key="1">
    <citation type="submission" date="2018-08" db="EMBL/GenBank/DDBJ databases">
        <title>The metabolism and importance of syntrophic acetate oxidation coupled to methane or sulfide production in haloalkaline environments.</title>
        <authorList>
            <person name="Timmers P.H.A."/>
            <person name="Vavourakis C.D."/>
            <person name="Sorokin D.Y."/>
            <person name="Sinninghe Damste J.S."/>
            <person name="Muyzer G."/>
            <person name="Stams A.J.M."/>
            <person name="Plugge C.M."/>
        </authorList>
    </citation>
    <scope>NUCLEOTIDE SEQUENCE [LARGE SCALE GENOMIC DNA]</scope>
    <source>
        <strain evidence="2">MSAO_Arc3</strain>
    </source>
</reference>
<dbReference type="Gene3D" id="3.30.420.480">
    <property type="entry name" value="Domain of unknown function (DUF4445)"/>
    <property type="match status" value="1"/>
</dbReference>
<dbReference type="PROSITE" id="PS00198">
    <property type="entry name" value="4FE4S_FER_1"/>
    <property type="match status" value="1"/>
</dbReference>
<dbReference type="GO" id="GO:0032259">
    <property type="term" value="P:methylation"/>
    <property type="evidence" value="ECO:0007669"/>
    <property type="project" value="UniProtKB-KW"/>
</dbReference>
<protein>
    <submittedName>
        <fullName evidence="2">Methylamine methyltransferase corrinoid protein reductive activase</fullName>
    </submittedName>
</protein>
<comment type="caution">
    <text evidence="2">The sequence shown here is derived from an EMBL/GenBank/DDBJ whole genome shotgun (WGS) entry which is preliminary data.</text>
</comment>
<dbReference type="InterPro" id="IPR027980">
    <property type="entry name" value="RACo_C"/>
</dbReference>
<dbReference type="InterPro" id="IPR026339">
    <property type="entry name" value="RamA_corrin_act"/>
</dbReference>
<dbReference type="InterPro" id="IPR042259">
    <property type="entry name" value="Raco-like_middle_sf"/>
</dbReference>
<dbReference type="GO" id="GO:0008168">
    <property type="term" value="F:methyltransferase activity"/>
    <property type="evidence" value="ECO:0007669"/>
    <property type="project" value="UniProtKB-KW"/>
</dbReference>
<dbReference type="InterPro" id="IPR052911">
    <property type="entry name" value="Corrinoid_activation_enz"/>
</dbReference>
<dbReference type="InterPro" id="IPR017896">
    <property type="entry name" value="4Fe4S_Fe-S-bd"/>
</dbReference>
<dbReference type="EMBL" id="QZAB01000102">
    <property type="protein sequence ID" value="RQD90905.1"/>
    <property type="molecule type" value="Genomic_DNA"/>
</dbReference>
<feature type="domain" description="4Fe-4S ferredoxin-type" evidence="1">
    <location>
        <begin position="394"/>
        <end position="425"/>
    </location>
</feature>
<keyword evidence="2" id="KW-0489">Methyltransferase</keyword>
<dbReference type="Pfam" id="PF14574">
    <property type="entry name" value="RACo_C_ter"/>
    <property type="match status" value="1"/>
</dbReference>
<evidence type="ECO:0000313" key="2">
    <source>
        <dbReference type="EMBL" id="RQD90905.1"/>
    </source>
</evidence>
<feature type="non-terminal residue" evidence="2">
    <location>
        <position position="446"/>
    </location>
</feature>
<dbReference type="GO" id="GO:0016491">
    <property type="term" value="F:oxidoreductase activity"/>
    <property type="evidence" value="ECO:0007669"/>
    <property type="project" value="UniProtKB-ARBA"/>
</dbReference>
<proteinExistence type="predicted"/>
<dbReference type="PROSITE" id="PS51379">
    <property type="entry name" value="4FE4S_FER_2"/>
    <property type="match status" value="1"/>
</dbReference>
<keyword evidence="2" id="KW-0808">Transferase</keyword>
<dbReference type="PANTHER" id="PTHR42895">
    <property type="entry name" value="IRON-SULFUR CLUSTER-BINDING PROTEIN-RELATED"/>
    <property type="match status" value="1"/>
</dbReference>
<dbReference type="Proteomes" id="UP000284763">
    <property type="component" value="Unassembled WGS sequence"/>
</dbReference>